<organism evidence="1 2">
    <name type="scientific">Capsulimonas corticalis</name>
    <dbReference type="NCBI Taxonomy" id="2219043"/>
    <lineage>
        <taxon>Bacteria</taxon>
        <taxon>Bacillati</taxon>
        <taxon>Armatimonadota</taxon>
        <taxon>Armatimonadia</taxon>
        <taxon>Capsulimonadales</taxon>
        <taxon>Capsulimonadaceae</taxon>
        <taxon>Capsulimonas</taxon>
    </lineage>
</organism>
<dbReference type="InterPro" id="IPR011613">
    <property type="entry name" value="GH15-like"/>
</dbReference>
<reference evidence="1 2" key="1">
    <citation type="journal article" date="2019" name="Int. J. Syst. Evol. Microbiol.">
        <title>Capsulimonas corticalis gen. nov., sp. nov., an aerobic capsulated bacterium, of a novel bacterial order, Capsulimonadales ord. nov., of the class Armatimonadia of the phylum Armatimonadetes.</title>
        <authorList>
            <person name="Li J."/>
            <person name="Kudo C."/>
            <person name="Tonouchi A."/>
        </authorList>
    </citation>
    <scope>NUCLEOTIDE SEQUENCE [LARGE SCALE GENOMIC DNA]</scope>
    <source>
        <strain evidence="1 2">AX-7</strain>
    </source>
</reference>
<dbReference type="KEGG" id="ccot:CCAX7_49890"/>
<dbReference type="InterPro" id="IPR008928">
    <property type="entry name" value="6-hairpin_glycosidase_sf"/>
</dbReference>
<dbReference type="Gene3D" id="1.50.10.10">
    <property type="match status" value="1"/>
</dbReference>
<dbReference type="GO" id="GO:0005975">
    <property type="term" value="P:carbohydrate metabolic process"/>
    <property type="evidence" value="ECO:0007669"/>
    <property type="project" value="InterPro"/>
</dbReference>
<dbReference type="EMBL" id="AP025739">
    <property type="protein sequence ID" value="BDI32938.1"/>
    <property type="molecule type" value="Genomic_DNA"/>
</dbReference>
<protein>
    <submittedName>
        <fullName evidence="1">Glucan 1,3-alpha-glucosidase</fullName>
    </submittedName>
</protein>
<dbReference type="GO" id="GO:0004553">
    <property type="term" value="F:hydrolase activity, hydrolyzing O-glycosyl compounds"/>
    <property type="evidence" value="ECO:0007669"/>
    <property type="project" value="UniProtKB-ARBA"/>
</dbReference>
<dbReference type="Pfam" id="PF00723">
    <property type="entry name" value="Glyco_hydro_15"/>
    <property type="match status" value="1"/>
</dbReference>
<dbReference type="RefSeq" id="WP_119319378.1">
    <property type="nucleotide sequence ID" value="NZ_AP025739.1"/>
</dbReference>
<dbReference type="Proteomes" id="UP000287394">
    <property type="component" value="Chromosome"/>
</dbReference>
<dbReference type="OrthoDB" id="3902805at2"/>
<sequence length="664" mass="74924">MPRDIVLGNGELLVNLDRHLSIRDIYYPYVGWANHVGGYRCRIGVWTGEGKFSWLDDSWDWRINYEDATLVTHCTARSGDLGLLLTFNHAVAHDRNLFLQRITIENLHETSREVRVFLAHDLRIDESDIGDTAFYYPYEDAMVHYKRDRYFLFAGYVGDACEAENVGIFQYACGEKGFRGAEGTWRDAEDGLLSMNAMAQGSVDSVASHSLHVSGRGRETLRTWMAAAANLEAATALHAPMKTEFEETMRQTGVYWKAYGDRRDDLAKLPPRVAELFVRSILIMRTQCDKRGAILASNDSDIMETARAHYSYMWPRDGALASAALDKIGVEEITKPFFEFCARVLPKNPAALLHKYGPDGTVGASWHPYATPDGGRETPIQEDGTALVVWSLWRHFEKYKDTEFAARLYESFVKPASDFMASYRYADSKLPLPSWDLWEERRGTHIYTTATVCAALSASARFAEIFGHDADRLRYQTAAEEIKEAILTHFWDDGVRHFARMITVRPDGSMEKDWAVDASSYSVFAFGVLPASDPHVVANMEAIGRKLWVRAGVGGVARYERDYYFHVTDDFDKIPGNPWIICTLWLADWYIATAKSPSDLSGALDLLEWVGICAQRTGILSEQVHPFSLEPLSVAPLTWSHAQFVDTVTAYLDTLSRLKVSNKG</sequence>
<name>A0A402CPP5_9BACT</name>
<dbReference type="PANTHER" id="PTHR31616:SF13">
    <property type="entry name" value="GLUCAN 1,4-ALPHA-GLUCOSIDASE"/>
    <property type="match status" value="1"/>
</dbReference>
<dbReference type="GO" id="GO:0030246">
    <property type="term" value="F:carbohydrate binding"/>
    <property type="evidence" value="ECO:0007669"/>
    <property type="project" value="InterPro"/>
</dbReference>
<proteinExistence type="predicted"/>
<accession>A0A402CPP5</accession>
<dbReference type="Gene3D" id="2.70.98.10">
    <property type="match status" value="1"/>
</dbReference>
<dbReference type="AlphaFoldDB" id="A0A402CPP5"/>
<gene>
    <name evidence="1" type="ORF">CCAX7_49890</name>
</gene>
<dbReference type="InterPro" id="IPR014718">
    <property type="entry name" value="GH-type_carb-bd"/>
</dbReference>
<dbReference type="SUPFAM" id="SSF48208">
    <property type="entry name" value="Six-hairpin glycosidases"/>
    <property type="match status" value="1"/>
</dbReference>
<dbReference type="PANTHER" id="PTHR31616">
    <property type="entry name" value="TREHALASE"/>
    <property type="match status" value="1"/>
</dbReference>
<keyword evidence="2" id="KW-1185">Reference proteome</keyword>
<evidence type="ECO:0000313" key="1">
    <source>
        <dbReference type="EMBL" id="BDI32938.1"/>
    </source>
</evidence>
<evidence type="ECO:0000313" key="2">
    <source>
        <dbReference type="Proteomes" id="UP000287394"/>
    </source>
</evidence>
<dbReference type="InterPro" id="IPR012341">
    <property type="entry name" value="6hp_glycosidase-like_sf"/>
</dbReference>